<sequence>MSSRRNSLSPPERVHTQDPGAHDLETSDSEEHYSDAQSAVSESHPRSPIPKTRVERVDDKPAYGEVPGTTAYQLREEDAAPDEIAYVPDPDAKEPTPGAKQEGTPPTPGGQPIPKTVVEESPDVEGSVTHPEIEKRHGSDPHPDVVLKADGQKAAEDGVAPDTPISPSLKSPTSPRARRKSSLAQRRSPMSPSFPRPLSPGLQSAGGEEGEEDDDDFGDDFDDFEEGGDDGDFDNFDDEGFQQAEEPPTPSPVPAQASVAPPPQALSFPIPDFNDLEASEIFGLTESYLNALFPHEGETPPLLPSIPKENPVFLSPRSASLWSQLVAPPPLQPPDWIRSRIRRLFLVSLGVPVDLDEILPASKQKKLVLPSLHRVSSNGSFRRDSSESRSRSRAHQALRTSVDSQGNLKPTSSSSKLPGGESFTSPSSSTHNLHAGAGSSKKKGPATPGPSFELTAARQLCATTDEALRGMTDSELKAHVAKLEDMQETVKEVLEYWQKRTDEKIGDREAFEGVIENLVKHARKVRK</sequence>
<proteinExistence type="predicted"/>
<feature type="compositionally biased region" description="Polar residues" evidence="1">
    <location>
        <begin position="165"/>
        <end position="174"/>
    </location>
</feature>
<feature type="compositionally biased region" description="Basic and acidic residues" evidence="1">
    <location>
        <begin position="131"/>
        <end position="156"/>
    </location>
</feature>
<reference evidence="2" key="1">
    <citation type="submission" date="2023-06" db="EMBL/GenBank/DDBJ databases">
        <title>Genome-scale phylogeny and comparative genomics of the fungal order Sordariales.</title>
        <authorList>
            <consortium name="Lawrence Berkeley National Laboratory"/>
            <person name="Hensen N."/>
            <person name="Bonometti L."/>
            <person name="Westerberg I."/>
            <person name="Brannstrom I.O."/>
            <person name="Guillou S."/>
            <person name="Cros-Aarteil S."/>
            <person name="Calhoun S."/>
            <person name="Haridas S."/>
            <person name="Kuo A."/>
            <person name="Mondo S."/>
            <person name="Pangilinan J."/>
            <person name="Riley R."/>
            <person name="Labutti K."/>
            <person name="Andreopoulos B."/>
            <person name="Lipzen A."/>
            <person name="Chen C."/>
            <person name="Yanf M."/>
            <person name="Daum C."/>
            <person name="Ng V."/>
            <person name="Clum A."/>
            <person name="Steindorff A."/>
            <person name="Ohm R."/>
            <person name="Martin F."/>
            <person name="Silar P."/>
            <person name="Natvig D."/>
            <person name="Lalanne C."/>
            <person name="Gautier V."/>
            <person name="Ament-Velasquez S.L."/>
            <person name="Kruys A."/>
            <person name="Hutchinson M.I."/>
            <person name="Powell A.J."/>
            <person name="Barry K."/>
            <person name="Miller A.N."/>
            <person name="Grigoriev I.V."/>
            <person name="Debuchy R."/>
            <person name="Gladieux P."/>
            <person name="Thoren M.H."/>
            <person name="Johannesson H."/>
        </authorList>
    </citation>
    <scope>NUCLEOTIDE SEQUENCE</scope>
    <source>
        <strain evidence="2">CBS 606.72</strain>
    </source>
</reference>
<feature type="compositionally biased region" description="Basic and acidic residues" evidence="1">
    <location>
        <begin position="12"/>
        <end position="34"/>
    </location>
</feature>
<dbReference type="PANTHER" id="PTHR38698:SF1">
    <property type="entry name" value="FUNGAL PROTEIN"/>
    <property type="match status" value="1"/>
</dbReference>
<dbReference type="PANTHER" id="PTHR38698">
    <property type="entry name" value="EXPRESSED PROTEIN"/>
    <property type="match status" value="1"/>
</dbReference>
<dbReference type="EMBL" id="JAULSU010000001">
    <property type="protein sequence ID" value="KAK0632847.1"/>
    <property type="molecule type" value="Genomic_DNA"/>
</dbReference>
<name>A0AA39XGE9_9PEZI</name>
<keyword evidence="3" id="KW-1185">Reference proteome</keyword>
<dbReference type="InterPro" id="IPR031355">
    <property type="entry name" value="YBL010C/LAA2-like"/>
</dbReference>
<protein>
    <submittedName>
        <fullName evidence="2">Uncharacterized protein</fullName>
    </submittedName>
</protein>
<dbReference type="Pfam" id="PF17104">
    <property type="entry name" value="YBL010C_LAA2"/>
    <property type="match status" value="1"/>
</dbReference>
<evidence type="ECO:0000313" key="3">
    <source>
        <dbReference type="Proteomes" id="UP001175000"/>
    </source>
</evidence>
<feature type="compositionally biased region" description="Basic and acidic residues" evidence="1">
    <location>
        <begin position="52"/>
        <end position="62"/>
    </location>
</feature>
<dbReference type="AlphaFoldDB" id="A0AA39XGE9"/>
<dbReference type="Proteomes" id="UP001175000">
    <property type="component" value="Unassembled WGS sequence"/>
</dbReference>
<feature type="region of interest" description="Disordered" evidence="1">
    <location>
        <begin position="1"/>
        <end position="271"/>
    </location>
</feature>
<evidence type="ECO:0000313" key="2">
    <source>
        <dbReference type="EMBL" id="KAK0632847.1"/>
    </source>
</evidence>
<feature type="region of interest" description="Disordered" evidence="1">
    <location>
        <begin position="376"/>
        <end position="452"/>
    </location>
</feature>
<evidence type="ECO:0000256" key="1">
    <source>
        <dbReference type="SAM" id="MobiDB-lite"/>
    </source>
</evidence>
<feature type="compositionally biased region" description="Polar residues" evidence="1">
    <location>
        <begin position="398"/>
        <end position="432"/>
    </location>
</feature>
<feature type="compositionally biased region" description="Acidic residues" evidence="1">
    <location>
        <begin position="208"/>
        <end position="240"/>
    </location>
</feature>
<comment type="caution">
    <text evidence="2">The sequence shown here is derived from an EMBL/GenBank/DDBJ whole genome shotgun (WGS) entry which is preliminary data.</text>
</comment>
<gene>
    <name evidence="2" type="ORF">B0T14DRAFT_505258</name>
</gene>
<organism evidence="2 3">
    <name type="scientific">Immersiella caudata</name>
    <dbReference type="NCBI Taxonomy" id="314043"/>
    <lineage>
        <taxon>Eukaryota</taxon>
        <taxon>Fungi</taxon>
        <taxon>Dikarya</taxon>
        <taxon>Ascomycota</taxon>
        <taxon>Pezizomycotina</taxon>
        <taxon>Sordariomycetes</taxon>
        <taxon>Sordariomycetidae</taxon>
        <taxon>Sordariales</taxon>
        <taxon>Lasiosphaeriaceae</taxon>
        <taxon>Immersiella</taxon>
    </lineage>
</organism>
<feature type="compositionally biased region" description="Basic and acidic residues" evidence="1">
    <location>
        <begin position="381"/>
        <end position="390"/>
    </location>
</feature>
<accession>A0AA39XGE9</accession>